<dbReference type="InterPro" id="IPR025323">
    <property type="entry name" value="DUF4229"/>
</dbReference>
<evidence type="ECO:0000313" key="2">
    <source>
        <dbReference type="EMBL" id="APE38841.1"/>
    </source>
</evidence>
<dbReference type="EMBL" id="CP018082">
    <property type="protein sequence ID" value="APE38841.1"/>
    <property type="molecule type" value="Genomic_DNA"/>
</dbReference>
<reference evidence="2" key="1">
    <citation type="submission" date="2016-11" db="EMBL/GenBank/DDBJ databases">
        <authorList>
            <person name="Jaros S."/>
            <person name="Januszkiewicz K."/>
            <person name="Wedrychowicz H."/>
        </authorList>
    </citation>
    <scope>NUCLEOTIDE SEQUENCE [LARGE SCALE GENOMIC DNA]</scope>
    <source>
        <strain evidence="2">Y48</strain>
    </source>
</reference>
<keyword evidence="1" id="KW-1133">Transmembrane helix</keyword>
<protein>
    <recommendedName>
        <fullName evidence="4">DUF4229 domain-containing protein</fullName>
    </recommendedName>
</protein>
<name>A0A1J0W3S2_9NOCA</name>
<sequence length="108" mass="11321">MSEATGQQGSGAGKRLVRNLALYTLARLGLVVLIAGAIIGVAALIGVEVPIIVAALFALLVAMPLSLTLFKSLRTKVNEDIAVVDARRRQDKAQLRARLRGDDDGASA</sequence>
<dbReference type="AlphaFoldDB" id="A0A1J0W3S2"/>
<dbReference type="KEGG" id="nsl:BOX37_29480"/>
<keyword evidence="1" id="KW-0472">Membrane</keyword>
<dbReference type="RefSeq" id="WP_071931996.1">
    <property type="nucleotide sequence ID" value="NZ_CP018082.1"/>
</dbReference>
<keyword evidence="1" id="KW-0812">Transmembrane</keyword>
<organism evidence="2 3">
    <name type="scientific">Nocardia mangyaensis</name>
    <dbReference type="NCBI Taxonomy" id="2213200"/>
    <lineage>
        <taxon>Bacteria</taxon>
        <taxon>Bacillati</taxon>
        <taxon>Actinomycetota</taxon>
        <taxon>Actinomycetes</taxon>
        <taxon>Mycobacteriales</taxon>
        <taxon>Nocardiaceae</taxon>
        <taxon>Nocardia</taxon>
    </lineage>
</organism>
<feature type="transmembrane region" description="Helical" evidence="1">
    <location>
        <begin position="51"/>
        <end position="70"/>
    </location>
</feature>
<dbReference type="OrthoDB" id="4775104at2"/>
<dbReference type="Proteomes" id="UP000183810">
    <property type="component" value="Chromosome"/>
</dbReference>
<feature type="transmembrane region" description="Helical" evidence="1">
    <location>
        <begin position="20"/>
        <end position="45"/>
    </location>
</feature>
<dbReference type="Pfam" id="PF14012">
    <property type="entry name" value="DUF4229"/>
    <property type="match status" value="1"/>
</dbReference>
<evidence type="ECO:0000313" key="3">
    <source>
        <dbReference type="Proteomes" id="UP000183810"/>
    </source>
</evidence>
<evidence type="ECO:0000256" key="1">
    <source>
        <dbReference type="SAM" id="Phobius"/>
    </source>
</evidence>
<accession>A0A1J0W3S2</accession>
<proteinExistence type="predicted"/>
<keyword evidence="3" id="KW-1185">Reference proteome</keyword>
<gene>
    <name evidence="2" type="ORF">BOX37_29480</name>
</gene>
<evidence type="ECO:0008006" key="4">
    <source>
        <dbReference type="Google" id="ProtNLM"/>
    </source>
</evidence>